<evidence type="ECO:0000256" key="1">
    <source>
        <dbReference type="ARBA" id="ARBA00004245"/>
    </source>
</evidence>
<evidence type="ECO:0000313" key="6">
    <source>
        <dbReference type="EMBL" id="KHJ92731.1"/>
    </source>
</evidence>
<dbReference type="GO" id="GO:0005856">
    <property type="term" value="C:cytoskeleton"/>
    <property type="evidence" value="ECO:0007669"/>
    <property type="project" value="UniProtKB-SubCell"/>
</dbReference>
<sequence>MLKDGLFADELAVAAMLRMFNEKKRWDINICNCYLSKIKEFLFDNTLPESCRQVALSSLQNIATGLLDSLRNCARAPLSSIGVDVAAEERKEKAKNCLEVCAKSIVYFPAYCTFFYFVIIDIHIIAYLP</sequence>
<dbReference type="EMBL" id="KN551170">
    <property type="protein sequence ID" value="KHJ92731.1"/>
    <property type="molecule type" value="Genomic_DNA"/>
</dbReference>
<dbReference type="InterPro" id="IPR028021">
    <property type="entry name" value="Katanin_C-terminal"/>
</dbReference>
<keyword evidence="2" id="KW-0963">Cytoplasm</keyword>
<keyword evidence="7" id="KW-1185">Reference proteome</keyword>
<dbReference type="Proteomes" id="UP000053660">
    <property type="component" value="Unassembled WGS sequence"/>
</dbReference>
<dbReference type="OrthoDB" id="10251605at2759"/>
<protein>
    <recommendedName>
        <fullName evidence="5">Katanin p80 subunit C-terminal domain-containing protein</fullName>
    </recommendedName>
</protein>
<keyword evidence="4" id="KW-1133">Transmembrane helix</keyword>
<dbReference type="AlphaFoldDB" id="A0A0B1T9B9"/>
<evidence type="ECO:0000256" key="2">
    <source>
        <dbReference type="ARBA" id="ARBA00022490"/>
    </source>
</evidence>
<evidence type="ECO:0000313" key="7">
    <source>
        <dbReference type="Proteomes" id="UP000053660"/>
    </source>
</evidence>
<evidence type="ECO:0000256" key="4">
    <source>
        <dbReference type="SAM" id="Phobius"/>
    </source>
</evidence>
<organism evidence="6 7">
    <name type="scientific">Oesophagostomum dentatum</name>
    <name type="common">Nodular worm</name>
    <dbReference type="NCBI Taxonomy" id="61180"/>
    <lineage>
        <taxon>Eukaryota</taxon>
        <taxon>Metazoa</taxon>
        <taxon>Ecdysozoa</taxon>
        <taxon>Nematoda</taxon>
        <taxon>Chromadorea</taxon>
        <taxon>Rhabditida</taxon>
        <taxon>Rhabditina</taxon>
        <taxon>Rhabditomorpha</taxon>
        <taxon>Strongyloidea</taxon>
        <taxon>Strongylidae</taxon>
        <taxon>Oesophagostomum</taxon>
    </lineage>
</organism>
<keyword evidence="4" id="KW-0472">Membrane</keyword>
<feature type="transmembrane region" description="Helical" evidence="4">
    <location>
        <begin position="105"/>
        <end position="128"/>
    </location>
</feature>
<reference evidence="6 7" key="1">
    <citation type="submission" date="2014-03" db="EMBL/GenBank/DDBJ databases">
        <title>Draft genome of the hookworm Oesophagostomum dentatum.</title>
        <authorList>
            <person name="Mitreva M."/>
        </authorList>
    </citation>
    <scope>NUCLEOTIDE SEQUENCE [LARGE SCALE GENOMIC DNA]</scope>
    <source>
        <strain evidence="6 7">OD-Hann</strain>
    </source>
</reference>
<comment type="subcellular location">
    <subcellularLocation>
        <location evidence="1">Cytoplasm</location>
        <location evidence="1">Cytoskeleton</location>
    </subcellularLocation>
</comment>
<dbReference type="Pfam" id="PF13925">
    <property type="entry name" value="Katanin_con80"/>
    <property type="match status" value="1"/>
</dbReference>
<feature type="domain" description="Katanin p80 subunit C-terminal" evidence="5">
    <location>
        <begin position="4"/>
        <end position="99"/>
    </location>
</feature>
<keyword evidence="4" id="KW-0812">Transmembrane</keyword>
<evidence type="ECO:0000256" key="3">
    <source>
        <dbReference type="ARBA" id="ARBA00023212"/>
    </source>
</evidence>
<gene>
    <name evidence="6" type="ORF">OESDEN_07374</name>
</gene>
<evidence type="ECO:0000259" key="5">
    <source>
        <dbReference type="Pfam" id="PF13925"/>
    </source>
</evidence>
<keyword evidence="3" id="KW-0206">Cytoskeleton</keyword>
<accession>A0A0B1T9B9</accession>
<proteinExistence type="predicted"/>
<dbReference type="GO" id="GO:0008017">
    <property type="term" value="F:microtubule binding"/>
    <property type="evidence" value="ECO:0007669"/>
    <property type="project" value="InterPro"/>
</dbReference>
<name>A0A0B1T9B9_OESDE</name>